<reference evidence="3" key="2">
    <citation type="submission" date="2015-01" db="EMBL/GenBank/DDBJ databases">
        <title>Evolutionary Origins and Diversification of the Mycorrhizal Mutualists.</title>
        <authorList>
            <consortium name="DOE Joint Genome Institute"/>
            <consortium name="Mycorrhizal Genomics Consortium"/>
            <person name="Kohler A."/>
            <person name="Kuo A."/>
            <person name="Nagy L.G."/>
            <person name="Floudas D."/>
            <person name="Copeland A."/>
            <person name="Barry K.W."/>
            <person name="Cichocki N."/>
            <person name="Veneault-Fourrey C."/>
            <person name="LaButti K."/>
            <person name="Lindquist E.A."/>
            <person name="Lipzen A."/>
            <person name="Lundell T."/>
            <person name="Morin E."/>
            <person name="Murat C."/>
            <person name="Riley R."/>
            <person name="Ohm R."/>
            <person name="Sun H."/>
            <person name="Tunlid A."/>
            <person name="Henrissat B."/>
            <person name="Grigoriev I.V."/>
            <person name="Hibbett D.S."/>
            <person name="Martin F."/>
        </authorList>
    </citation>
    <scope>NUCLEOTIDE SEQUENCE [LARGE SCALE GENOMIC DNA]</scope>
    <source>
        <strain evidence="3">Marx 270</strain>
    </source>
</reference>
<name>A0A0C3K1A8_PISTI</name>
<dbReference type="AlphaFoldDB" id="A0A0C3K1A8"/>
<evidence type="ECO:0000256" key="1">
    <source>
        <dbReference type="SAM" id="SignalP"/>
    </source>
</evidence>
<keyword evidence="3" id="KW-1185">Reference proteome</keyword>
<gene>
    <name evidence="2" type="ORF">M404DRAFT_991920</name>
</gene>
<dbReference type="HOGENOM" id="CLU_2484202_0_0_1"/>
<evidence type="ECO:0000313" key="2">
    <source>
        <dbReference type="EMBL" id="KIO15203.1"/>
    </source>
</evidence>
<evidence type="ECO:0000313" key="3">
    <source>
        <dbReference type="Proteomes" id="UP000054217"/>
    </source>
</evidence>
<dbReference type="Proteomes" id="UP000054217">
    <property type="component" value="Unassembled WGS sequence"/>
</dbReference>
<feature type="chain" id="PRO_5002166219" description="Secreted protein" evidence="1">
    <location>
        <begin position="20"/>
        <end position="87"/>
    </location>
</feature>
<sequence>MCLWLWSIESSMLWICIYADGPYQHDGICIWPQQVVAYERLSSGTLTTLKGALRYLFPLSSCTRPLGISLSSPYLAGYVQPSCSHRR</sequence>
<organism evidence="2 3">
    <name type="scientific">Pisolithus tinctorius Marx 270</name>
    <dbReference type="NCBI Taxonomy" id="870435"/>
    <lineage>
        <taxon>Eukaryota</taxon>
        <taxon>Fungi</taxon>
        <taxon>Dikarya</taxon>
        <taxon>Basidiomycota</taxon>
        <taxon>Agaricomycotina</taxon>
        <taxon>Agaricomycetes</taxon>
        <taxon>Agaricomycetidae</taxon>
        <taxon>Boletales</taxon>
        <taxon>Sclerodermatineae</taxon>
        <taxon>Pisolithaceae</taxon>
        <taxon>Pisolithus</taxon>
    </lineage>
</organism>
<reference evidence="2 3" key="1">
    <citation type="submission" date="2014-04" db="EMBL/GenBank/DDBJ databases">
        <authorList>
            <consortium name="DOE Joint Genome Institute"/>
            <person name="Kuo A."/>
            <person name="Kohler A."/>
            <person name="Costa M.D."/>
            <person name="Nagy L.G."/>
            <person name="Floudas D."/>
            <person name="Copeland A."/>
            <person name="Barry K.W."/>
            <person name="Cichocki N."/>
            <person name="Veneault-Fourrey C."/>
            <person name="LaButti K."/>
            <person name="Lindquist E.A."/>
            <person name="Lipzen A."/>
            <person name="Lundell T."/>
            <person name="Morin E."/>
            <person name="Murat C."/>
            <person name="Sun H."/>
            <person name="Tunlid A."/>
            <person name="Henrissat B."/>
            <person name="Grigoriev I.V."/>
            <person name="Hibbett D.S."/>
            <person name="Martin F."/>
            <person name="Nordberg H.P."/>
            <person name="Cantor M.N."/>
            <person name="Hua S.X."/>
        </authorList>
    </citation>
    <scope>NUCLEOTIDE SEQUENCE [LARGE SCALE GENOMIC DNA]</scope>
    <source>
        <strain evidence="2 3">Marx 270</strain>
    </source>
</reference>
<proteinExistence type="predicted"/>
<accession>A0A0C3K1A8</accession>
<evidence type="ECO:0008006" key="4">
    <source>
        <dbReference type="Google" id="ProtNLM"/>
    </source>
</evidence>
<keyword evidence="1" id="KW-0732">Signal</keyword>
<dbReference type="EMBL" id="KN831944">
    <property type="protein sequence ID" value="KIO15203.1"/>
    <property type="molecule type" value="Genomic_DNA"/>
</dbReference>
<protein>
    <recommendedName>
        <fullName evidence="4">Secreted protein</fullName>
    </recommendedName>
</protein>
<feature type="signal peptide" evidence="1">
    <location>
        <begin position="1"/>
        <end position="19"/>
    </location>
</feature>
<dbReference type="InParanoid" id="A0A0C3K1A8"/>